<reference evidence="1" key="1">
    <citation type="submission" date="2021-01" db="EMBL/GenBank/DDBJ databases">
        <authorList>
            <person name="Sun Q."/>
        </authorList>
    </citation>
    <scope>NUCLEOTIDE SEQUENCE</scope>
    <source>
        <strain evidence="1">YIM B02566</strain>
    </source>
</reference>
<organism evidence="1 2">
    <name type="scientific">Taklimakanibacter albus</name>
    <dbReference type="NCBI Taxonomy" id="2800327"/>
    <lineage>
        <taxon>Bacteria</taxon>
        <taxon>Pseudomonadati</taxon>
        <taxon>Pseudomonadota</taxon>
        <taxon>Alphaproteobacteria</taxon>
        <taxon>Hyphomicrobiales</taxon>
        <taxon>Aestuariivirgaceae</taxon>
        <taxon>Taklimakanibacter</taxon>
    </lineage>
</organism>
<comment type="caution">
    <text evidence="1">The sequence shown here is derived from an EMBL/GenBank/DDBJ whole genome shotgun (WGS) entry which is preliminary data.</text>
</comment>
<dbReference type="Proteomes" id="UP000616151">
    <property type="component" value="Unassembled WGS sequence"/>
</dbReference>
<sequence>MSIWDDSPLPPAQLRKADIEAFPIRRARPGRIRHVANGKSRPISARDAARIAKLVIPPAWRDVRISADPRSHIQAVGRDDAGRRQYIYHPDWEIVRNGVKARRLSRLIAVLPRIRRKIARDLDGDADERVLATAARLVDRLCLRAGHEEYAGEESGRGVATLLRKHVTVSGSEISFDFPGKGRKHIQASLADDKCARNIGQMKEVRGRRLFKLKAGKGYRNMTAGDLNRYLVHIAGAKISAKDFRTLRASAVALERLAGHAGDSISEKRRLLVTVAREVSGLLANTPAVTRKSYIHAEIIEHYESGRLIDQAGRSLYRCSKAEARLDRFLRTARRR</sequence>
<gene>
    <name evidence="1" type="ORF">JHL16_16645</name>
</gene>
<keyword evidence="2" id="KW-1185">Reference proteome</keyword>
<proteinExistence type="predicted"/>
<evidence type="ECO:0000313" key="2">
    <source>
        <dbReference type="Proteomes" id="UP000616151"/>
    </source>
</evidence>
<protein>
    <submittedName>
        <fullName evidence="1">DNA topoisomerase IB</fullName>
    </submittedName>
</protein>
<dbReference type="EMBL" id="JAENHL010000007">
    <property type="protein sequence ID" value="MBK1867988.1"/>
    <property type="molecule type" value="Genomic_DNA"/>
</dbReference>
<evidence type="ECO:0000313" key="1">
    <source>
        <dbReference type="EMBL" id="MBK1867988.1"/>
    </source>
</evidence>
<name>A0ACC5R5U0_9HYPH</name>
<accession>A0ACC5R5U0</accession>